<accession>A0A6L2JZY1</accession>
<evidence type="ECO:0000313" key="1">
    <source>
        <dbReference type="EMBL" id="GEU42329.1"/>
    </source>
</evidence>
<comment type="caution">
    <text evidence="1">The sequence shown here is derived from an EMBL/GenBank/DDBJ whole genome shotgun (WGS) entry which is preliminary data.</text>
</comment>
<gene>
    <name evidence="1" type="ORF">Tci_014307</name>
</gene>
<dbReference type="GO" id="GO:0003964">
    <property type="term" value="F:RNA-directed DNA polymerase activity"/>
    <property type="evidence" value="ECO:0007669"/>
    <property type="project" value="UniProtKB-KW"/>
</dbReference>
<protein>
    <submittedName>
        <fullName evidence="1">RNA-directed DNA polymerase, eukaryota, reverse transcriptase zinc-binding domain protein</fullName>
    </submittedName>
</protein>
<keyword evidence="1" id="KW-0695">RNA-directed DNA polymerase</keyword>
<proteinExistence type="predicted"/>
<keyword evidence="1" id="KW-0548">Nucleotidyltransferase</keyword>
<name>A0A6L2JZY1_TANCI</name>
<dbReference type="AlphaFoldDB" id="A0A6L2JZY1"/>
<sequence length="184" mass="21500">MKVLQNMEYIRARFFNGADVNSKKPRWVRWKSVLAAKDVGGLGVSSLFALNRTLVFKWVWRFFSQKNSLWLEWLKHCMVGMRKLVRRSNIASSSWTFDVPVSGSDLCMWWLDGVSRIKNFVRRFLRALHPKWRANVTTIEESKDLSSISLDELIGNIKVHEVVTEKDSQLVGDKREKVKSRLKN</sequence>
<keyword evidence="1" id="KW-0808">Transferase</keyword>
<dbReference type="EMBL" id="BKCJ010001555">
    <property type="protein sequence ID" value="GEU42329.1"/>
    <property type="molecule type" value="Genomic_DNA"/>
</dbReference>
<reference evidence="1" key="1">
    <citation type="journal article" date="2019" name="Sci. Rep.">
        <title>Draft genome of Tanacetum cinerariifolium, the natural source of mosquito coil.</title>
        <authorList>
            <person name="Yamashiro T."/>
            <person name="Shiraishi A."/>
            <person name="Satake H."/>
            <person name="Nakayama K."/>
        </authorList>
    </citation>
    <scope>NUCLEOTIDE SEQUENCE</scope>
</reference>
<organism evidence="1">
    <name type="scientific">Tanacetum cinerariifolium</name>
    <name type="common">Dalmatian daisy</name>
    <name type="synonym">Chrysanthemum cinerariifolium</name>
    <dbReference type="NCBI Taxonomy" id="118510"/>
    <lineage>
        <taxon>Eukaryota</taxon>
        <taxon>Viridiplantae</taxon>
        <taxon>Streptophyta</taxon>
        <taxon>Embryophyta</taxon>
        <taxon>Tracheophyta</taxon>
        <taxon>Spermatophyta</taxon>
        <taxon>Magnoliopsida</taxon>
        <taxon>eudicotyledons</taxon>
        <taxon>Gunneridae</taxon>
        <taxon>Pentapetalae</taxon>
        <taxon>asterids</taxon>
        <taxon>campanulids</taxon>
        <taxon>Asterales</taxon>
        <taxon>Asteraceae</taxon>
        <taxon>Asteroideae</taxon>
        <taxon>Anthemideae</taxon>
        <taxon>Anthemidinae</taxon>
        <taxon>Tanacetum</taxon>
    </lineage>
</organism>